<accession>A0A5J4YRQ6</accession>
<dbReference type="AlphaFoldDB" id="A0A5J4YRQ6"/>
<dbReference type="PROSITE" id="PS51257">
    <property type="entry name" value="PROKAR_LIPOPROTEIN"/>
    <property type="match status" value="1"/>
</dbReference>
<evidence type="ECO:0000313" key="2">
    <source>
        <dbReference type="Proteomes" id="UP000324585"/>
    </source>
</evidence>
<reference evidence="2" key="1">
    <citation type="journal article" date="2019" name="Nat. Commun.">
        <title>Expansion of phycobilisome linker gene families in mesophilic red algae.</title>
        <authorList>
            <person name="Lee J."/>
            <person name="Kim D."/>
            <person name="Bhattacharya D."/>
            <person name="Yoon H.S."/>
        </authorList>
    </citation>
    <scope>NUCLEOTIDE SEQUENCE [LARGE SCALE GENOMIC DNA]</scope>
    <source>
        <strain evidence="2">CCMP 1328</strain>
    </source>
</reference>
<dbReference type="Proteomes" id="UP000324585">
    <property type="component" value="Unassembled WGS sequence"/>
</dbReference>
<comment type="caution">
    <text evidence="1">The sequence shown here is derived from an EMBL/GenBank/DDBJ whole genome shotgun (WGS) entry which is preliminary data.</text>
</comment>
<proteinExistence type="predicted"/>
<name>A0A5J4YRQ6_PORPP</name>
<evidence type="ECO:0000313" key="1">
    <source>
        <dbReference type="EMBL" id="KAA8493414.1"/>
    </source>
</evidence>
<dbReference type="EMBL" id="VRMN01000007">
    <property type="protein sequence ID" value="KAA8493414.1"/>
    <property type="molecule type" value="Genomic_DNA"/>
</dbReference>
<keyword evidence="2" id="KW-1185">Reference proteome</keyword>
<organism evidence="1 2">
    <name type="scientific">Porphyridium purpureum</name>
    <name type="common">Red alga</name>
    <name type="synonym">Porphyridium cruentum</name>
    <dbReference type="NCBI Taxonomy" id="35688"/>
    <lineage>
        <taxon>Eukaryota</taxon>
        <taxon>Rhodophyta</taxon>
        <taxon>Bangiophyceae</taxon>
        <taxon>Porphyridiales</taxon>
        <taxon>Porphyridiaceae</taxon>
        <taxon>Porphyridium</taxon>
    </lineage>
</organism>
<gene>
    <name evidence="1" type="ORF">FVE85_8859</name>
</gene>
<sequence>MDGLSDRTAGRRLGARLRAAAAFAVAACLVWACACVGSGYAARGGGAENVGTRERFLFQPTHTEPRVADGELCCTGNASSRAAYAAVLQRDANDFNAAKGLLVFSAGTEDVTVRGSQDGDTDSCACNVAVVSTKDTRNHPYVLARFTPYSTYAKAPLDPFMFGVVLDRVRITSGDHNSVGTFHSMNS</sequence>
<protein>
    <submittedName>
        <fullName evidence="1">Uncharacterized protein</fullName>
    </submittedName>
</protein>